<reference evidence="4 5" key="1">
    <citation type="journal article" date="2021" name="Hortic Res">
        <title>Chromosome-scale assembly of the Dendrobium chrysotoxum genome enhances the understanding of orchid evolution.</title>
        <authorList>
            <person name="Zhang Y."/>
            <person name="Zhang G.Q."/>
            <person name="Zhang D."/>
            <person name="Liu X.D."/>
            <person name="Xu X.Y."/>
            <person name="Sun W.H."/>
            <person name="Yu X."/>
            <person name="Zhu X."/>
            <person name="Wang Z.W."/>
            <person name="Zhao X."/>
            <person name="Zhong W.Y."/>
            <person name="Chen H."/>
            <person name="Yin W.L."/>
            <person name="Huang T."/>
            <person name="Niu S.C."/>
            <person name="Liu Z.J."/>
        </authorList>
    </citation>
    <scope>NUCLEOTIDE SEQUENCE [LARGE SCALE GENOMIC DNA]</scope>
    <source>
        <strain evidence="4">Lindl</strain>
    </source>
</reference>
<dbReference type="Pfam" id="PF20431">
    <property type="entry name" value="E_motif"/>
    <property type="match status" value="1"/>
</dbReference>
<dbReference type="AlphaFoldDB" id="A0AAV7G8E6"/>
<dbReference type="InterPro" id="IPR002885">
    <property type="entry name" value="PPR_rpt"/>
</dbReference>
<feature type="repeat" description="PPR" evidence="2">
    <location>
        <begin position="537"/>
        <end position="571"/>
    </location>
</feature>
<dbReference type="GO" id="GO:0003723">
    <property type="term" value="F:RNA binding"/>
    <property type="evidence" value="ECO:0007669"/>
    <property type="project" value="InterPro"/>
</dbReference>
<keyword evidence="5" id="KW-1185">Reference proteome</keyword>
<dbReference type="NCBIfam" id="TIGR00756">
    <property type="entry name" value="PPR"/>
    <property type="match status" value="7"/>
</dbReference>
<dbReference type="InterPro" id="IPR032867">
    <property type="entry name" value="DYW_dom"/>
</dbReference>
<dbReference type="EMBL" id="JAGFBR010000017">
    <property type="protein sequence ID" value="KAH0452078.1"/>
    <property type="molecule type" value="Genomic_DNA"/>
</dbReference>
<feature type="repeat" description="PPR" evidence="2">
    <location>
        <begin position="269"/>
        <end position="303"/>
    </location>
</feature>
<dbReference type="InterPro" id="IPR046848">
    <property type="entry name" value="E_motif"/>
</dbReference>
<dbReference type="SUPFAM" id="SSF48452">
    <property type="entry name" value="TPR-like"/>
    <property type="match status" value="1"/>
</dbReference>
<evidence type="ECO:0000313" key="5">
    <source>
        <dbReference type="Proteomes" id="UP000775213"/>
    </source>
</evidence>
<name>A0AAV7G8E6_DENCH</name>
<evidence type="ECO:0000256" key="1">
    <source>
        <dbReference type="ARBA" id="ARBA00022737"/>
    </source>
</evidence>
<dbReference type="Pfam" id="PF01535">
    <property type="entry name" value="PPR"/>
    <property type="match status" value="5"/>
</dbReference>
<dbReference type="PANTHER" id="PTHR47926:SF519">
    <property type="entry name" value="DYW DOMAIN-CONTAINING PROTEIN"/>
    <property type="match status" value="1"/>
</dbReference>
<dbReference type="Pfam" id="PF13041">
    <property type="entry name" value="PPR_2"/>
    <property type="match status" value="4"/>
</dbReference>
<evidence type="ECO:0000259" key="3">
    <source>
        <dbReference type="Pfam" id="PF14432"/>
    </source>
</evidence>
<evidence type="ECO:0000256" key="2">
    <source>
        <dbReference type="PROSITE-ProRule" id="PRU00708"/>
    </source>
</evidence>
<dbReference type="Proteomes" id="UP000775213">
    <property type="component" value="Unassembled WGS sequence"/>
</dbReference>
<feature type="domain" description="DYW" evidence="3">
    <location>
        <begin position="752"/>
        <end position="844"/>
    </location>
</feature>
<feature type="repeat" description="PPR" evidence="2">
    <location>
        <begin position="674"/>
        <end position="708"/>
    </location>
</feature>
<comment type="caution">
    <text evidence="4">The sequence shown here is derived from an EMBL/GenBank/DDBJ whole genome shotgun (WGS) entry which is preliminary data.</text>
</comment>
<dbReference type="GO" id="GO:0008270">
    <property type="term" value="F:zinc ion binding"/>
    <property type="evidence" value="ECO:0007669"/>
    <property type="project" value="InterPro"/>
</dbReference>
<dbReference type="FunFam" id="1.25.40.10:FF:001162">
    <property type="entry name" value="Pentatricopeptide repeat-containing protein"/>
    <property type="match status" value="1"/>
</dbReference>
<dbReference type="GO" id="GO:0009451">
    <property type="term" value="P:RNA modification"/>
    <property type="evidence" value="ECO:0007669"/>
    <property type="project" value="InterPro"/>
</dbReference>
<dbReference type="FunFam" id="1.25.40.10:FF:001311">
    <property type="entry name" value="Pentatricopeptide repeat-containing protein"/>
    <property type="match status" value="1"/>
</dbReference>
<dbReference type="FunFam" id="1.25.40.10:FF:000442">
    <property type="entry name" value="Pentatricopeptide repeat-containing protein At3g49710"/>
    <property type="match status" value="1"/>
</dbReference>
<proteinExistence type="predicted"/>
<accession>A0AAV7G8E6</accession>
<dbReference type="Pfam" id="PF14432">
    <property type="entry name" value="DYW_deaminase"/>
    <property type="match status" value="1"/>
</dbReference>
<feature type="repeat" description="PPR" evidence="2">
    <location>
        <begin position="435"/>
        <end position="469"/>
    </location>
</feature>
<organism evidence="4 5">
    <name type="scientific">Dendrobium chrysotoxum</name>
    <name type="common">Orchid</name>
    <dbReference type="NCBI Taxonomy" id="161865"/>
    <lineage>
        <taxon>Eukaryota</taxon>
        <taxon>Viridiplantae</taxon>
        <taxon>Streptophyta</taxon>
        <taxon>Embryophyta</taxon>
        <taxon>Tracheophyta</taxon>
        <taxon>Spermatophyta</taxon>
        <taxon>Magnoliopsida</taxon>
        <taxon>Liliopsida</taxon>
        <taxon>Asparagales</taxon>
        <taxon>Orchidaceae</taxon>
        <taxon>Epidendroideae</taxon>
        <taxon>Malaxideae</taxon>
        <taxon>Dendrobiinae</taxon>
        <taxon>Dendrobium</taxon>
    </lineage>
</organism>
<dbReference type="PROSITE" id="PS51375">
    <property type="entry name" value="PPR"/>
    <property type="match status" value="7"/>
</dbReference>
<feature type="repeat" description="PPR" evidence="2">
    <location>
        <begin position="404"/>
        <end position="434"/>
    </location>
</feature>
<protein>
    <recommendedName>
        <fullName evidence="3">DYW domain-containing protein</fullName>
    </recommendedName>
</protein>
<keyword evidence="1" id="KW-0677">Repeat</keyword>
<dbReference type="Gene3D" id="1.25.40.10">
    <property type="entry name" value="Tetratricopeptide repeat domain"/>
    <property type="match status" value="4"/>
</dbReference>
<dbReference type="InterPro" id="IPR046960">
    <property type="entry name" value="PPR_At4g14850-like_plant"/>
</dbReference>
<gene>
    <name evidence="4" type="ORF">IEQ34_019377</name>
</gene>
<sequence>MASNIAPGLMEAYVTKKLYKEKMKTMEEEFAGGQVSKNSDKDGKKKTVFGLLKKKVHPKCGGLYLDDKCWKDRSRQAKVRCLEAENRIAGKSIHAYITKAGLLHLGFYLTNNLINFYSKVRLFSDACKVFEEMPIKNIFTWNSIISMYAKSGQISTARIYFDQMPEKDSVSWTAMIVGCNQAGRFKKALQMLLAMVRAGSPPSQFTFTNILSSCAAIEDHIIGRMVHSFIVKLGMSSCIPVANSLLNMYGKCGDALMAKVVFDRMRVRSVSSWNTLISLYSQSGWMDIARSHFDEMSERSIVSWNAIIAGYNQNGLDLEALIFFSRMLKETKMAPDDFTITSVISACANLEMLKIGRQIHAYLIRTEMEVVGQVANALISMYSKSGGVENARRLVEKTVVSDLNVISFTALLEGYVKLGDLQLAREIFNSMKHRDVVAWTAIIVGYVRNSFYKDAMELFSLMVSEGPEPNNYTLSAILSVCSSLASLEHGRQIHSKAVRSKEGLSVSVSNALITMYAKSGCIELARRVFSQIISTREPVSWTSMIIALAQHGLGEEAVSLFDKMLFHGVVPDHITYVGVISACTHSGLVEKGKEYFSIMQNIHKIKPTPSHYACMIDLFARCGKLEEAQNFIKSMPVEPDAVAWGSLLSACRVHKDADLARIAAERLLSIDPDNSGAYSALANVYSSCGRWQEAASIWRLMRDNGIKKEKGFSWIHIKNKVHVFGVEDGLHPMTEAIYEMAAKMWVEIKKAGFVPDTESVLHDVDDELKEKMLSLHSEKLAIAFGLMSTPENTMLRIMKNLRVCNDCHNAIKFISKLTVREIVVRDATRFHHFRDGFCSCKDYW</sequence>
<evidence type="ECO:0000313" key="4">
    <source>
        <dbReference type="EMBL" id="KAH0452078.1"/>
    </source>
</evidence>
<dbReference type="InterPro" id="IPR011990">
    <property type="entry name" value="TPR-like_helical_dom_sf"/>
</dbReference>
<dbReference type="PANTHER" id="PTHR47926">
    <property type="entry name" value="PENTATRICOPEPTIDE REPEAT-CONTAINING PROTEIN"/>
    <property type="match status" value="1"/>
</dbReference>
<feature type="repeat" description="PPR" evidence="2">
    <location>
        <begin position="137"/>
        <end position="167"/>
    </location>
</feature>
<feature type="repeat" description="PPR" evidence="2">
    <location>
        <begin position="168"/>
        <end position="202"/>
    </location>
</feature>